<keyword evidence="1" id="KW-0614">Plasmid</keyword>
<geneLocation type="plasmid" evidence="1">
    <name>p1</name>
</geneLocation>
<evidence type="ECO:0008006" key="2">
    <source>
        <dbReference type="Google" id="ProtNLM"/>
    </source>
</evidence>
<organism evidence="1">
    <name type="scientific">Faucicola osloensis</name>
    <name type="common">Moraxella osloensis</name>
    <dbReference type="NCBI Taxonomy" id="34062"/>
    <lineage>
        <taxon>Bacteria</taxon>
        <taxon>Pseudomonadati</taxon>
        <taxon>Pseudomonadota</taxon>
        <taxon>Gammaproteobacteria</taxon>
        <taxon>Moraxellales</taxon>
        <taxon>Moraxellaceae</taxon>
        <taxon>Faucicola</taxon>
    </lineage>
</organism>
<accession>A0A6P1KLP6</accession>
<proteinExistence type="predicted"/>
<dbReference type="EMBL" id="CP047227">
    <property type="protein sequence ID" value="QHG10793.1"/>
    <property type="molecule type" value="Genomic_DNA"/>
</dbReference>
<name>A0A6P1KLP6_FAUOS</name>
<reference evidence="1" key="1">
    <citation type="journal article" date="2020" name="Microbiol. Resour. Announc.">
        <title>Complete Genome Sequence of Moraxella osloensis Strain YV1, Isolated from an Australian Wastewater Treatment Plant.</title>
        <authorList>
            <person name="Batinovic S."/>
            <person name="Rice D.T.F."/>
            <person name="Seviour R.J."/>
            <person name="Petrovski S."/>
        </authorList>
    </citation>
    <scope>NUCLEOTIDE SEQUENCE</scope>
    <source>
        <strain evidence="1">YV1</strain>
    </source>
</reference>
<protein>
    <recommendedName>
        <fullName evidence="2">DNA-binding protein</fullName>
    </recommendedName>
</protein>
<sequence length="98" mass="11255">MNDNIISFLQAISNGLVVADESDENDYVSLVDENRKADNFKPLKSLVTDIEKDELVEIISKDTKREFIKFDGKKHPLSLITIYKLSQKGIDYLKKHRA</sequence>
<dbReference type="AlphaFoldDB" id="A0A6P1KLP6"/>
<gene>
    <name evidence="1" type="ORF">GSF12_12455</name>
</gene>
<evidence type="ECO:0000313" key="1">
    <source>
        <dbReference type="EMBL" id="QHG10793.1"/>
    </source>
</evidence>